<organism evidence="2 3">
    <name type="scientific">Liparis tanakae</name>
    <name type="common">Tanaka's snailfish</name>
    <dbReference type="NCBI Taxonomy" id="230148"/>
    <lineage>
        <taxon>Eukaryota</taxon>
        <taxon>Metazoa</taxon>
        <taxon>Chordata</taxon>
        <taxon>Craniata</taxon>
        <taxon>Vertebrata</taxon>
        <taxon>Euteleostomi</taxon>
        <taxon>Actinopterygii</taxon>
        <taxon>Neopterygii</taxon>
        <taxon>Teleostei</taxon>
        <taxon>Neoteleostei</taxon>
        <taxon>Acanthomorphata</taxon>
        <taxon>Eupercaria</taxon>
        <taxon>Perciformes</taxon>
        <taxon>Cottioidei</taxon>
        <taxon>Cottales</taxon>
        <taxon>Liparidae</taxon>
        <taxon>Liparis</taxon>
    </lineage>
</organism>
<reference evidence="2 3" key="1">
    <citation type="submission" date="2019-03" db="EMBL/GenBank/DDBJ databases">
        <title>First draft genome of Liparis tanakae, snailfish: a comprehensive survey of snailfish specific genes.</title>
        <authorList>
            <person name="Kim W."/>
            <person name="Song I."/>
            <person name="Jeong J.-H."/>
            <person name="Kim D."/>
            <person name="Kim S."/>
            <person name="Ryu S."/>
            <person name="Song J.Y."/>
            <person name="Lee S.K."/>
        </authorList>
    </citation>
    <scope>NUCLEOTIDE SEQUENCE [LARGE SCALE GENOMIC DNA]</scope>
    <source>
        <tissue evidence="2">Muscle</tissue>
    </source>
</reference>
<dbReference type="EMBL" id="SRLO01000133">
    <property type="protein sequence ID" value="TNN72776.1"/>
    <property type="molecule type" value="Genomic_DNA"/>
</dbReference>
<feature type="region of interest" description="Disordered" evidence="1">
    <location>
        <begin position="21"/>
        <end position="43"/>
    </location>
</feature>
<gene>
    <name evidence="2" type="ORF">EYF80_017060</name>
</gene>
<keyword evidence="3" id="KW-1185">Reference proteome</keyword>
<proteinExistence type="predicted"/>
<accession>A0A4Z2I3X1</accession>
<evidence type="ECO:0000313" key="3">
    <source>
        <dbReference type="Proteomes" id="UP000314294"/>
    </source>
</evidence>
<evidence type="ECO:0000256" key="1">
    <source>
        <dbReference type="SAM" id="MobiDB-lite"/>
    </source>
</evidence>
<dbReference type="Proteomes" id="UP000314294">
    <property type="component" value="Unassembled WGS sequence"/>
</dbReference>
<name>A0A4Z2I3X1_9TELE</name>
<sequence>MAGQVESMTQDCLINQCRPSPAQAGNAMGAVGGTTGEEDNSTAANPLSFSYPAAAAAAAKSTVLRGIPAMNRCSVGGVGPAWF</sequence>
<comment type="caution">
    <text evidence="2">The sequence shown here is derived from an EMBL/GenBank/DDBJ whole genome shotgun (WGS) entry which is preliminary data.</text>
</comment>
<protein>
    <submittedName>
        <fullName evidence="2">Uncharacterized protein</fullName>
    </submittedName>
</protein>
<evidence type="ECO:0000313" key="2">
    <source>
        <dbReference type="EMBL" id="TNN72776.1"/>
    </source>
</evidence>
<dbReference type="AlphaFoldDB" id="A0A4Z2I3X1"/>